<reference evidence="12 13" key="1">
    <citation type="journal article" date="2021" name="Elife">
        <title>Chloroplast acquisition without the gene transfer in kleptoplastic sea slugs, Plakobranchus ocellatus.</title>
        <authorList>
            <person name="Maeda T."/>
            <person name="Takahashi S."/>
            <person name="Yoshida T."/>
            <person name="Shimamura S."/>
            <person name="Takaki Y."/>
            <person name="Nagai Y."/>
            <person name="Toyoda A."/>
            <person name="Suzuki Y."/>
            <person name="Arimoto A."/>
            <person name="Ishii H."/>
            <person name="Satoh N."/>
            <person name="Nishiyama T."/>
            <person name="Hasebe M."/>
            <person name="Maruyama T."/>
            <person name="Minagawa J."/>
            <person name="Obokata J."/>
            <person name="Shigenobu S."/>
        </authorList>
    </citation>
    <scope>NUCLEOTIDE SEQUENCE [LARGE SCALE GENOMIC DNA]</scope>
</reference>
<dbReference type="PANTHER" id="PTHR24249">
    <property type="entry name" value="HISTAMINE RECEPTOR-RELATED G-PROTEIN COUPLED RECEPTOR"/>
    <property type="match status" value="1"/>
</dbReference>
<dbReference type="GO" id="GO:0005886">
    <property type="term" value="C:plasma membrane"/>
    <property type="evidence" value="ECO:0007669"/>
    <property type="project" value="UniProtKB-SubCell"/>
</dbReference>
<evidence type="ECO:0000256" key="5">
    <source>
        <dbReference type="ARBA" id="ARBA00023040"/>
    </source>
</evidence>
<dbReference type="PROSITE" id="PS50262">
    <property type="entry name" value="G_PROTEIN_RECEP_F1_2"/>
    <property type="match status" value="1"/>
</dbReference>
<feature type="transmembrane region" description="Helical" evidence="10">
    <location>
        <begin position="246"/>
        <end position="267"/>
    </location>
</feature>
<comment type="subcellular location">
    <subcellularLocation>
        <location evidence="1">Cell membrane</location>
        <topology evidence="1">Multi-pass membrane protein</topology>
    </subcellularLocation>
</comment>
<keyword evidence="6 10" id="KW-0472">Membrane</keyword>
<name>A0AAV3ZIK2_9GAST</name>
<keyword evidence="4 10" id="KW-1133">Transmembrane helix</keyword>
<evidence type="ECO:0000259" key="11">
    <source>
        <dbReference type="PROSITE" id="PS50262"/>
    </source>
</evidence>
<evidence type="ECO:0000256" key="3">
    <source>
        <dbReference type="ARBA" id="ARBA00022692"/>
    </source>
</evidence>
<feature type="transmembrane region" description="Helical" evidence="10">
    <location>
        <begin position="30"/>
        <end position="51"/>
    </location>
</feature>
<feature type="region of interest" description="Disordered" evidence="9">
    <location>
        <begin position="123"/>
        <end position="189"/>
    </location>
</feature>
<evidence type="ECO:0000256" key="6">
    <source>
        <dbReference type="ARBA" id="ARBA00023136"/>
    </source>
</evidence>
<dbReference type="Proteomes" id="UP000735302">
    <property type="component" value="Unassembled WGS sequence"/>
</dbReference>
<dbReference type="CDD" id="cd00637">
    <property type="entry name" value="7tm_classA_rhodopsin-like"/>
    <property type="match status" value="1"/>
</dbReference>
<sequence>MFSSTLVACDRYIFIRYPLRYDTLVTRERSVAWIVIAWCLAVAYGCVPLYWNNFMSSEGCTPTHIFGYEYMIIFHPFMFLSLSILIFTLYFKISKTALQHNRRINAQNVVLQDRSSSIANGSISEAKHSKFSSDTSENTCLNNNKPKSSIQKNQVQFKVKEEHQQIATPTTRQSSYPRNESETGTTQVVQIEDIKNTQPQRQEQQEEQQQHLKTLEQHEPNNKNHLQSGPTFTRSLSRSTLKMIKMLIFVFGLFFLSWCPLLVVGYLEYTVHVSHLALSLAGLTGVLNSGINCLVLVVMNKDFRREYQSLFCWCFIRK</sequence>
<keyword evidence="5" id="KW-0297">G-protein coupled receptor</keyword>
<protein>
    <submittedName>
        <fullName evidence="12">Octopamine receptor</fullName>
    </submittedName>
</protein>
<evidence type="ECO:0000256" key="1">
    <source>
        <dbReference type="ARBA" id="ARBA00004651"/>
    </source>
</evidence>
<dbReference type="PANTHER" id="PTHR24249:SF372">
    <property type="entry name" value="G-PROTEIN COUPLED RECEPTORS FAMILY 1 PROFILE DOMAIN-CONTAINING PROTEIN"/>
    <property type="match status" value="1"/>
</dbReference>
<evidence type="ECO:0000256" key="10">
    <source>
        <dbReference type="SAM" id="Phobius"/>
    </source>
</evidence>
<evidence type="ECO:0000256" key="9">
    <source>
        <dbReference type="SAM" id="MobiDB-lite"/>
    </source>
</evidence>
<keyword evidence="8" id="KW-0807">Transducer</keyword>
<dbReference type="PRINTS" id="PR00237">
    <property type="entry name" value="GPCRRHODOPSN"/>
</dbReference>
<evidence type="ECO:0000256" key="8">
    <source>
        <dbReference type="ARBA" id="ARBA00023224"/>
    </source>
</evidence>
<feature type="compositionally biased region" description="Polar residues" evidence="9">
    <location>
        <begin position="165"/>
        <end position="189"/>
    </location>
</feature>
<dbReference type="GO" id="GO:0004930">
    <property type="term" value="F:G protein-coupled receptor activity"/>
    <property type="evidence" value="ECO:0007669"/>
    <property type="project" value="UniProtKB-KW"/>
</dbReference>
<feature type="compositionally biased region" description="Polar residues" evidence="9">
    <location>
        <begin position="132"/>
        <end position="156"/>
    </location>
</feature>
<evidence type="ECO:0000313" key="12">
    <source>
        <dbReference type="EMBL" id="GFN94949.1"/>
    </source>
</evidence>
<dbReference type="InterPro" id="IPR017452">
    <property type="entry name" value="GPCR_Rhodpsn_7TM"/>
</dbReference>
<feature type="transmembrane region" description="Helical" evidence="10">
    <location>
        <begin position="71"/>
        <end position="93"/>
    </location>
</feature>
<evidence type="ECO:0000256" key="2">
    <source>
        <dbReference type="ARBA" id="ARBA00022475"/>
    </source>
</evidence>
<keyword evidence="3 10" id="KW-0812">Transmembrane</keyword>
<dbReference type="InterPro" id="IPR050569">
    <property type="entry name" value="TAAR"/>
</dbReference>
<dbReference type="Gene3D" id="1.20.1070.10">
    <property type="entry name" value="Rhodopsin 7-helix transmembrane proteins"/>
    <property type="match status" value="2"/>
</dbReference>
<proteinExistence type="predicted"/>
<dbReference type="AlphaFoldDB" id="A0AAV3ZIK2"/>
<keyword evidence="2" id="KW-1003">Cell membrane</keyword>
<gene>
    <name evidence="12" type="ORF">PoB_002145500</name>
</gene>
<dbReference type="EMBL" id="BLXT01002484">
    <property type="protein sequence ID" value="GFN94949.1"/>
    <property type="molecule type" value="Genomic_DNA"/>
</dbReference>
<organism evidence="12 13">
    <name type="scientific">Plakobranchus ocellatus</name>
    <dbReference type="NCBI Taxonomy" id="259542"/>
    <lineage>
        <taxon>Eukaryota</taxon>
        <taxon>Metazoa</taxon>
        <taxon>Spiralia</taxon>
        <taxon>Lophotrochozoa</taxon>
        <taxon>Mollusca</taxon>
        <taxon>Gastropoda</taxon>
        <taxon>Heterobranchia</taxon>
        <taxon>Euthyneura</taxon>
        <taxon>Panpulmonata</taxon>
        <taxon>Sacoglossa</taxon>
        <taxon>Placobranchoidea</taxon>
        <taxon>Plakobranchidae</taxon>
        <taxon>Plakobranchus</taxon>
    </lineage>
</organism>
<feature type="transmembrane region" description="Helical" evidence="10">
    <location>
        <begin position="273"/>
        <end position="299"/>
    </location>
</feature>
<evidence type="ECO:0000256" key="4">
    <source>
        <dbReference type="ARBA" id="ARBA00022989"/>
    </source>
</evidence>
<feature type="domain" description="G-protein coupled receptors family 1 profile" evidence="11">
    <location>
        <begin position="1"/>
        <end position="296"/>
    </location>
</feature>
<comment type="caution">
    <text evidence="12">The sequence shown here is derived from an EMBL/GenBank/DDBJ whole genome shotgun (WGS) entry which is preliminary data.</text>
</comment>
<dbReference type="SUPFAM" id="SSF81321">
    <property type="entry name" value="Family A G protein-coupled receptor-like"/>
    <property type="match status" value="1"/>
</dbReference>
<keyword evidence="7 12" id="KW-0675">Receptor</keyword>
<accession>A0AAV3ZIK2</accession>
<dbReference type="Pfam" id="PF00001">
    <property type="entry name" value="7tm_1"/>
    <property type="match status" value="1"/>
</dbReference>
<evidence type="ECO:0000313" key="13">
    <source>
        <dbReference type="Proteomes" id="UP000735302"/>
    </source>
</evidence>
<dbReference type="InterPro" id="IPR000276">
    <property type="entry name" value="GPCR_Rhodpsn"/>
</dbReference>
<keyword evidence="13" id="KW-1185">Reference proteome</keyword>
<evidence type="ECO:0000256" key="7">
    <source>
        <dbReference type="ARBA" id="ARBA00023170"/>
    </source>
</evidence>